<dbReference type="InterPro" id="IPR046357">
    <property type="entry name" value="PPIase_dom_sf"/>
</dbReference>
<evidence type="ECO:0000259" key="7">
    <source>
        <dbReference type="PROSITE" id="PS50059"/>
    </source>
</evidence>
<protein>
    <recommendedName>
        <fullName evidence="2 5">peptidylprolyl isomerase</fullName>
        <ecNumber evidence="2 5">5.2.1.8</ecNumber>
    </recommendedName>
</protein>
<keyword evidence="3 5" id="KW-0697">Rotamase</keyword>
<comment type="catalytic activity">
    <reaction evidence="1 5">
        <text>[protein]-peptidylproline (omega=180) = [protein]-peptidylproline (omega=0)</text>
        <dbReference type="Rhea" id="RHEA:16237"/>
        <dbReference type="Rhea" id="RHEA-COMP:10747"/>
        <dbReference type="Rhea" id="RHEA-COMP:10748"/>
        <dbReference type="ChEBI" id="CHEBI:83833"/>
        <dbReference type="ChEBI" id="CHEBI:83834"/>
        <dbReference type="EC" id="5.2.1.8"/>
    </reaction>
</comment>
<dbReference type="SUPFAM" id="SSF54534">
    <property type="entry name" value="FKBP-like"/>
    <property type="match status" value="1"/>
</dbReference>
<evidence type="ECO:0000313" key="8">
    <source>
        <dbReference type="EMBL" id="EGG14784.1"/>
    </source>
</evidence>
<dbReference type="GO" id="GO:0000785">
    <property type="term" value="C:chromatin"/>
    <property type="evidence" value="ECO:0007669"/>
    <property type="project" value="TreeGrafter"/>
</dbReference>
<organism evidence="8 9">
    <name type="scientific">Cavenderia fasciculata</name>
    <name type="common">Slime mold</name>
    <name type="synonym">Dictyostelium fasciculatum</name>
    <dbReference type="NCBI Taxonomy" id="261658"/>
    <lineage>
        <taxon>Eukaryota</taxon>
        <taxon>Amoebozoa</taxon>
        <taxon>Evosea</taxon>
        <taxon>Eumycetozoa</taxon>
        <taxon>Dictyostelia</taxon>
        <taxon>Acytosteliales</taxon>
        <taxon>Cavenderiaceae</taxon>
        <taxon>Cavenderia</taxon>
    </lineage>
</organism>
<dbReference type="InterPro" id="IPR001179">
    <property type="entry name" value="PPIase_FKBP_dom"/>
</dbReference>
<dbReference type="Proteomes" id="UP000007797">
    <property type="component" value="Unassembled WGS sequence"/>
</dbReference>
<dbReference type="OMA" id="CPPHMAY"/>
<dbReference type="InterPro" id="IPR041232">
    <property type="entry name" value="NPL"/>
</dbReference>
<dbReference type="Pfam" id="PF00254">
    <property type="entry name" value="FKBP_C"/>
    <property type="match status" value="1"/>
</dbReference>
<dbReference type="GeneID" id="14866746"/>
<dbReference type="AlphaFoldDB" id="F4QB12"/>
<dbReference type="EC" id="5.2.1.8" evidence="2 5"/>
<feature type="compositionally biased region" description="Low complexity" evidence="6">
    <location>
        <begin position="170"/>
        <end position="206"/>
    </location>
</feature>
<evidence type="ECO:0000256" key="4">
    <source>
        <dbReference type="ARBA" id="ARBA00023235"/>
    </source>
</evidence>
<keyword evidence="9" id="KW-1185">Reference proteome</keyword>
<name>F4QB12_CACFS</name>
<dbReference type="OrthoDB" id="19107at2759"/>
<gene>
    <name evidence="8" type="ORF">DFA_10657</name>
</gene>
<feature type="domain" description="PPIase FKBP-type" evidence="7">
    <location>
        <begin position="235"/>
        <end position="321"/>
    </location>
</feature>
<evidence type="ECO:0000256" key="5">
    <source>
        <dbReference type="PROSITE-ProRule" id="PRU00277"/>
    </source>
</evidence>
<evidence type="ECO:0000256" key="1">
    <source>
        <dbReference type="ARBA" id="ARBA00000971"/>
    </source>
</evidence>
<dbReference type="PANTHER" id="PTHR43811">
    <property type="entry name" value="FKBP-TYPE PEPTIDYL-PROLYL CIS-TRANS ISOMERASE FKPA"/>
    <property type="match status" value="1"/>
</dbReference>
<dbReference type="PIRSF" id="PIRSF001473">
    <property type="entry name" value="FK506-bp_FPR3"/>
    <property type="match status" value="1"/>
</dbReference>
<dbReference type="FunFam" id="3.10.50.40:FF:000006">
    <property type="entry name" value="Peptidyl-prolyl cis-trans isomerase"/>
    <property type="match status" value="1"/>
</dbReference>
<dbReference type="GO" id="GO:0005730">
    <property type="term" value="C:nucleolus"/>
    <property type="evidence" value="ECO:0007669"/>
    <property type="project" value="TreeGrafter"/>
</dbReference>
<dbReference type="PANTHER" id="PTHR43811:SF19">
    <property type="entry name" value="39 KDA FK506-BINDING NUCLEAR PROTEIN"/>
    <property type="match status" value="1"/>
</dbReference>
<reference evidence="9" key="1">
    <citation type="journal article" date="2011" name="Genome Res.">
        <title>Phylogeny-wide analysis of social amoeba genomes highlights ancient origins for complex intercellular communication.</title>
        <authorList>
            <person name="Heidel A.J."/>
            <person name="Lawal H.M."/>
            <person name="Felder M."/>
            <person name="Schilde C."/>
            <person name="Helps N.R."/>
            <person name="Tunggal B."/>
            <person name="Rivero F."/>
            <person name="John U."/>
            <person name="Schleicher M."/>
            <person name="Eichinger L."/>
            <person name="Platzer M."/>
            <person name="Noegel A.A."/>
            <person name="Schaap P."/>
            <person name="Gloeckner G."/>
        </authorList>
    </citation>
    <scope>NUCLEOTIDE SEQUENCE [LARGE SCALE GENOMIC DNA]</scope>
    <source>
        <strain evidence="9">SH3</strain>
    </source>
</reference>
<accession>F4QB12</accession>
<evidence type="ECO:0000313" key="9">
    <source>
        <dbReference type="Proteomes" id="UP000007797"/>
    </source>
</evidence>
<dbReference type="Gene3D" id="3.10.50.40">
    <property type="match status" value="1"/>
</dbReference>
<dbReference type="KEGG" id="dfa:DFA_10657"/>
<dbReference type="STRING" id="1054147.F4QB12"/>
<dbReference type="InterPro" id="IPR023566">
    <property type="entry name" value="PPIase_Fpr3/Fpr4-like"/>
</dbReference>
<dbReference type="Gene3D" id="2.60.120.340">
    <property type="entry name" value="Nucleoplasmin core domain"/>
    <property type="match status" value="1"/>
</dbReference>
<feature type="region of interest" description="Disordered" evidence="6">
    <location>
        <begin position="97"/>
        <end position="133"/>
    </location>
</feature>
<feature type="region of interest" description="Disordered" evidence="6">
    <location>
        <begin position="154"/>
        <end position="214"/>
    </location>
</feature>
<keyword evidence="4 5" id="KW-0413">Isomerase</keyword>
<proteinExistence type="predicted"/>
<dbReference type="Pfam" id="PF17800">
    <property type="entry name" value="NPL"/>
    <property type="match status" value="1"/>
</dbReference>
<evidence type="ECO:0000256" key="6">
    <source>
        <dbReference type="SAM" id="MobiDB-lite"/>
    </source>
</evidence>
<evidence type="ECO:0000256" key="2">
    <source>
        <dbReference type="ARBA" id="ARBA00013194"/>
    </source>
</evidence>
<dbReference type="EMBL" id="GL883027">
    <property type="protein sequence ID" value="EGG14784.1"/>
    <property type="molecule type" value="Genomic_DNA"/>
</dbReference>
<evidence type="ECO:0000256" key="3">
    <source>
        <dbReference type="ARBA" id="ARBA00023110"/>
    </source>
</evidence>
<dbReference type="GO" id="GO:0003755">
    <property type="term" value="F:peptidyl-prolyl cis-trans isomerase activity"/>
    <property type="evidence" value="ECO:0007669"/>
    <property type="project" value="UniProtKB-KW"/>
</dbReference>
<sequence length="322" mass="34625">MFWGLEIKKEAVKFTPPYDTHVTGACLAAAAKGTERNILVVKYDGQEYSLCSLVLGKNEHSSLDLIFEEGKEVSFQVLGSGQPIHVTGFFVSQMDANEDDEDDMEDEDEEGLEGLEGSDDDEDEDEELEDDEEIDEELFKQLVAEEAAKQLKRKNATAAAEQPIKKTKAEQAAPVAKPAAAPAKPTASPAKKEAAAAPAKAATPTKNEQPKIVKNPNGLIVQDMIVGSGPEATRGKTVAVKYIGKLTNGKTFDSSLKRTFDFSLGLGEVIKGWDLGVAGMKVGGKRRLTIPSHLGYGAQGAKPDIPPHATLVFDVELCRVGR</sequence>
<dbReference type="PROSITE" id="PS50059">
    <property type="entry name" value="FKBP_PPIASE"/>
    <property type="match status" value="1"/>
</dbReference>
<dbReference type="RefSeq" id="XP_004351300.1">
    <property type="nucleotide sequence ID" value="XM_004351248.1"/>
</dbReference>